<sequence>MAQPLQQLFPLIRRSGLTGWLAGQYRYLSFAALLLIASVSPSIHDQATRRRSASILCCAAWQTLPGYLLACVLLSAILTRIVAVSADSYGLSHLALEAILRVFVVELLPLASTLFVAMRAVPMAMLHLAALPGQPGAGLRDALPYAVGNAAAVVILAIVGGIVSLLVAYPVVHGFNQWGLPAYTRLIGQVFDPILAIAFSAKILFFGIAVGIAPATVVLDPRKYDTGQREMRVMVRLLLILVLIEGSFLMLRRF</sequence>
<feature type="transmembrane region" description="Helical" evidence="1">
    <location>
        <begin position="142"/>
        <end position="170"/>
    </location>
</feature>
<evidence type="ECO:0008006" key="4">
    <source>
        <dbReference type="Google" id="ProtNLM"/>
    </source>
</evidence>
<keyword evidence="1" id="KW-0812">Transmembrane</keyword>
<feature type="transmembrane region" description="Helical" evidence="1">
    <location>
        <begin position="25"/>
        <end position="43"/>
    </location>
</feature>
<keyword evidence="1" id="KW-1133">Transmembrane helix</keyword>
<name>A0ABZ2XGZ6_9RHOO</name>
<feature type="transmembrane region" description="Helical" evidence="1">
    <location>
        <begin position="190"/>
        <end position="212"/>
    </location>
</feature>
<feature type="transmembrane region" description="Helical" evidence="1">
    <location>
        <begin position="233"/>
        <end position="251"/>
    </location>
</feature>
<protein>
    <recommendedName>
        <fullName evidence="4">ABC transporter permease</fullName>
    </recommendedName>
</protein>
<organism evidence="2 3">
    <name type="scientific">Azonexus hydrophilus</name>
    <dbReference type="NCBI Taxonomy" id="418702"/>
    <lineage>
        <taxon>Bacteria</taxon>
        <taxon>Pseudomonadati</taxon>
        <taxon>Pseudomonadota</taxon>
        <taxon>Betaproteobacteria</taxon>
        <taxon>Rhodocyclales</taxon>
        <taxon>Azonexaceae</taxon>
        <taxon>Azonexus</taxon>
    </lineage>
</organism>
<reference evidence="2 3" key="1">
    <citation type="submission" date="2024-04" db="EMBL/GenBank/DDBJ databases">
        <title>Dissimilatory iodate-reducing microorganisms contribute to the enrichment of iodine in groundwater.</title>
        <authorList>
            <person name="Jiang Z."/>
        </authorList>
    </citation>
    <scope>NUCLEOTIDE SEQUENCE [LARGE SCALE GENOMIC DNA]</scope>
    <source>
        <strain evidence="2 3">NCP973</strain>
    </source>
</reference>
<evidence type="ECO:0000256" key="1">
    <source>
        <dbReference type="SAM" id="Phobius"/>
    </source>
</evidence>
<keyword evidence="1" id="KW-0472">Membrane</keyword>
<accession>A0ABZ2XGZ6</accession>
<proteinExistence type="predicted"/>
<evidence type="ECO:0000313" key="3">
    <source>
        <dbReference type="Proteomes" id="UP001479520"/>
    </source>
</evidence>
<feature type="transmembrane region" description="Helical" evidence="1">
    <location>
        <begin position="98"/>
        <end position="121"/>
    </location>
</feature>
<dbReference type="EMBL" id="CP151406">
    <property type="protein sequence ID" value="WZJ21893.1"/>
    <property type="molecule type" value="Genomic_DNA"/>
</dbReference>
<keyword evidence="3" id="KW-1185">Reference proteome</keyword>
<gene>
    <name evidence="2" type="ORF">AADV58_01745</name>
</gene>
<dbReference type="RefSeq" id="WP_028993877.1">
    <property type="nucleotide sequence ID" value="NZ_CP151406.1"/>
</dbReference>
<feature type="transmembrane region" description="Helical" evidence="1">
    <location>
        <begin position="55"/>
        <end position="78"/>
    </location>
</feature>
<dbReference type="Proteomes" id="UP001479520">
    <property type="component" value="Chromosome"/>
</dbReference>
<evidence type="ECO:0000313" key="2">
    <source>
        <dbReference type="EMBL" id="WZJ21893.1"/>
    </source>
</evidence>